<accession>A0A8J7MIB6</accession>
<reference evidence="1" key="1">
    <citation type="submission" date="2021-01" db="EMBL/GenBank/DDBJ databases">
        <title>Modified the classification status of verrucomicrobia.</title>
        <authorList>
            <person name="Feng X."/>
        </authorList>
    </citation>
    <scope>NUCLEOTIDE SEQUENCE</scope>
    <source>
        <strain evidence="1">_KCTC 22039</strain>
    </source>
</reference>
<organism evidence="1 2">
    <name type="scientific">Persicirhabdus sediminis</name>
    <dbReference type="NCBI Taxonomy" id="454144"/>
    <lineage>
        <taxon>Bacteria</taxon>
        <taxon>Pseudomonadati</taxon>
        <taxon>Verrucomicrobiota</taxon>
        <taxon>Verrucomicrobiia</taxon>
        <taxon>Verrucomicrobiales</taxon>
        <taxon>Verrucomicrobiaceae</taxon>
        <taxon>Persicirhabdus</taxon>
    </lineage>
</organism>
<evidence type="ECO:0000313" key="2">
    <source>
        <dbReference type="Proteomes" id="UP000624703"/>
    </source>
</evidence>
<keyword evidence="2" id="KW-1185">Reference proteome</keyword>
<dbReference type="AlphaFoldDB" id="A0A8J7MIB6"/>
<dbReference type="EMBL" id="JAENIM010000045">
    <property type="protein sequence ID" value="MBK1792514.1"/>
    <property type="molecule type" value="Genomic_DNA"/>
</dbReference>
<evidence type="ECO:0000313" key="1">
    <source>
        <dbReference type="EMBL" id="MBK1792514.1"/>
    </source>
</evidence>
<dbReference type="RefSeq" id="WP_200312521.1">
    <property type="nucleotide sequence ID" value="NZ_JAENIM010000045.1"/>
</dbReference>
<sequence length="74" mass="8403">MPSTNNRIIKTEEQYDQALERIDSLMMDDPAANSDAGRELELLAMLVEQYEDLVYPVDLPSTNAVDRFRIDQAG</sequence>
<name>A0A8J7MIB6_9BACT</name>
<dbReference type="Proteomes" id="UP000624703">
    <property type="component" value="Unassembled WGS sequence"/>
</dbReference>
<protein>
    <recommendedName>
        <fullName evidence="3">HTH-type transcriptional regulator / antitoxin HigA</fullName>
    </recommendedName>
</protein>
<comment type="caution">
    <text evidence="1">The sequence shown here is derived from an EMBL/GenBank/DDBJ whole genome shotgun (WGS) entry which is preliminary data.</text>
</comment>
<gene>
    <name evidence="1" type="ORF">JIN82_15220</name>
</gene>
<evidence type="ECO:0008006" key="3">
    <source>
        <dbReference type="Google" id="ProtNLM"/>
    </source>
</evidence>
<proteinExistence type="predicted"/>